<proteinExistence type="predicted"/>
<reference evidence="1 2" key="1">
    <citation type="submission" date="2019-04" db="EMBL/GenBank/DDBJ databases">
        <title>Sphingobacterium olei sp. nov., isolated from oil-contaminated soil.</title>
        <authorList>
            <person name="Liu B."/>
        </authorList>
    </citation>
    <scope>NUCLEOTIDE SEQUENCE [LARGE SCALE GENOMIC DNA]</scope>
    <source>
        <strain evidence="1 2">Y3L14</strain>
    </source>
</reference>
<organism evidence="1 2">
    <name type="scientific">Sphingobacterium alkalisoli</name>
    <dbReference type="NCBI Taxonomy" id="1874115"/>
    <lineage>
        <taxon>Bacteria</taxon>
        <taxon>Pseudomonadati</taxon>
        <taxon>Bacteroidota</taxon>
        <taxon>Sphingobacteriia</taxon>
        <taxon>Sphingobacteriales</taxon>
        <taxon>Sphingobacteriaceae</taxon>
        <taxon>Sphingobacterium</taxon>
    </lineage>
</organism>
<dbReference type="InterPro" id="IPR001646">
    <property type="entry name" value="5peptide_repeat"/>
</dbReference>
<dbReference type="InterPro" id="IPR052949">
    <property type="entry name" value="PA_immunity-related"/>
</dbReference>
<name>A0A4U0H569_9SPHI</name>
<keyword evidence="2" id="KW-1185">Reference proteome</keyword>
<accession>A0A4U0H569</accession>
<dbReference type="Pfam" id="PF00805">
    <property type="entry name" value="Pentapeptide"/>
    <property type="match status" value="1"/>
</dbReference>
<dbReference type="Proteomes" id="UP000309872">
    <property type="component" value="Unassembled WGS sequence"/>
</dbReference>
<evidence type="ECO:0000313" key="2">
    <source>
        <dbReference type="Proteomes" id="UP000309872"/>
    </source>
</evidence>
<protein>
    <submittedName>
        <fullName evidence="1">Pentapeptide repeat-containing protein</fullName>
    </submittedName>
</protein>
<gene>
    <name evidence="1" type="ORF">FAZ19_08230</name>
</gene>
<dbReference type="Pfam" id="PF13599">
    <property type="entry name" value="Pentapeptide_4"/>
    <property type="match status" value="1"/>
</dbReference>
<evidence type="ECO:0000313" key="1">
    <source>
        <dbReference type="EMBL" id="TJY66883.1"/>
    </source>
</evidence>
<dbReference type="SUPFAM" id="SSF141571">
    <property type="entry name" value="Pentapeptide repeat-like"/>
    <property type="match status" value="1"/>
</dbReference>
<dbReference type="PANTHER" id="PTHR42999:SF1">
    <property type="entry name" value="PENTAPEPTIDE REPEAT-CONTAINING PROTEIN"/>
    <property type="match status" value="1"/>
</dbReference>
<dbReference type="PANTHER" id="PTHR42999">
    <property type="entry name" value="ANTIBIOTIC RESISTANCE PROTEIN MCBG"/>
    <property type="match status" value="1"/>
</dbReference>
<dbReference type="Gene3D" id="2.160.20.80">
    <property type="entry name" value="E3 ubiquitin-protein ligase SopA"/>
    <property type="match status" value="1"/>
</dbReference>
<comment type="caution">
    <text evidence="1">The sequence shown here is derived from an EMBL/GenBank/DDBJ whole genome shotgun (WGS) entry which is preliminary data.</text>
</comment>
<dbReference type="AlphaFoldDB" id="A0A4U0H569"/>
<dbReference type="RefSeq" id="WP_136820232.1">
    <property type="nucleotide sequence ID" value="NZ_BMJX01000002.1"/>
</dbReference>
<dbReference type="EMBL" id="SUKA01000002">
    <property type="protein sequence ID" value="TJY66883.1"/>
    <property type="molecule type" value="Genomic_DNA"/>
</dbReference>
<dbReference type="OrthoDB" id="67652at2"/>
<sequence>MPYPIIEDVTFFHEDFGIKKLCFAQYENCRFENCNFEGQNLSQFRFLNCEFLRCNLSLTDMQNVTLQGDIFKECKMLGMRFDLCNPFNLSFTFHNCLLDHSSFYKTVVKKTIFQTCELKEVDFEQCNLTQSVFDNCNLLHSKFFQSILEKVDFRSAYNYTIDPDNNKLKKAKFSLVGVPGLLEKYDININ</sequence>